<name>A0A429G682_9CREN</name>
<organism evidence="1 2">
    <name type="scientific">Candidatus Korarchaeum cryptofilum</name>
    <dbReference type="NCBI Taxonomy" id="498846"/>
    <lineage>
        <taxon>Archaea</taxon>
        <taxon>Thermoproteota</taxon>
        <taxon>Candidatus Korarchaeia</taxon>
        <taxon>Candidatus Korarchaeales</taxon>
        <taxon>Candidatus Korarchaeaceae</taxon>
        <taxon>Candidatus Korarchaeum</taxon>
    </lineage>
</organism>
<dbReference type="EMBL" id="RCOR01000019">
    <property type="protein sequence ID" value="RSN69302.1"/>
    <property type="molecule type" value="Genomic_DNA"/>
</dbReference>
<protein>
    <submittedName>
        <fullName evidence="1">Uncharacterized protein</fullName>
    </submittedName>
</protein>
<sequence length="209" mass="23718">MPNERVFRSDLRKLASRLEENGIVPSGRLDPLINKLSDLHKRGLVKINHSAMEIVVAAHFISKGYEVDVEVPIDDLKCDLLCLNDIKVIVEVETGYVPPEHALDPDNFCRARIASKIARYSIHSDRFYLAAPPTYLMEIPPFVLLPPDERDEDELIKWKSLLDSYYTNPPIPLEILRICKLNGILITSVDDGRVTELSPSTYLRLLKGI</sequence>
<gene>
    <name evidence="1" type="ORF">D9Q81_03770</name>
</gene>
<reference evidence="1 2" key="1">
    <citation type="submission" date="2018-10" db="EMBL/GenBank/DDBJ databases">
        <title>Co-occurring genomic capacity for anaerobic methane metabolism and dissimilatory sulfite reduction discovered in the Korarchaeota.</title>
        <authorList>
            <person name="Mckay L.J."/>
            <person name="Dlakic M."/>
            <person name="Fields M.W."/>
            <person name="Delmont T.O."/>
            <person name="Eren A.M."/>
            <person name="Jay Z.J."/>
            <person name="Klingelsmith K.B."/>
            <person name="Rusch D.B."/>
            <person name="Inskeep W.P."/>
        </authorList>
    </citation>
    <scope>NUCLEOTIDE SEQUENCE [LARGE SCALE GENOMIC DNA]</scope>
    <source>
        <strain evidence="1 2">WS</strain>
    </source>
</reference>
<dbReference type="Proteomes" id="UP000278149">
    <property type="component" value="Unassembled WGS sequence"/>
</dbReference>
<dbReference type="RefSeq" id="WP_125741400.1">
    <property type="nucleotide sequence ID" value="NZ_RCOR01000019.1"/>
</dbReference>
<evidence type="ECO:0000313" key="2">
    <source>
        <dbReference type="Proteomes" id="UP000278149"/>
    </source>
</evidence>
<dbReference type="AlphaFoldDB" id="A0A429G682"/>
<accession>A0A429G682</accession>
<proteinExistence type="predicted"/>
<comment type="caution">
    <text evidence="1">The sequence shown here is derived from an EMBL/GenBank/DDBJ whole genome shotgun (WGS) entry which is preliminary data.</text>
</comment>
<evidence type="ECO:0000313" key="1">
    <source>
        <dbReference type="EMBL" id="RSN69302.1"/>
    </source>
</evidence>